<dbReference type="GO" id="GO:0006891">
    <property type="term" value="P:intra-Golgi vesicle-mediated transport"/>
    <property type="evidence" value="ECO:0007669"/>
    <property type="project" value="TreeGrafter"/>
</dbReference>
<keyword evidence="11" id="KW-0968">Cytoplasmic vesicle</keyword>
<dbReference type="SMART" id="SM00320">
    <property type="entry name" value="WD40"/>
    <property type="match status" value="7"/>
</dbReference>
<dbReference type="InterPro" id="IPR019775">
    <property type="entry name" value="WD40_repeat_CS"/>
</dbReference>
<dbReference type="STRING" id="2769.R7QRU2"/>
<dbReference type="PhylomeDB" id="R7QRU2"/>
<feature type="repeat" description="WD" evidence="13">
    <location>
        <begin position="205"/>
        <end position="246"/>
    </location>
</feature>
<dbReference type="FunFam" id="1.25.40.470:FF:000002">
    <property type="entry name" value="Coatomer subunit alpha"/>
    <property type="match status" value="1"/>
</dbReference>
<keyword evidence="8 12" id="KW-0653">Protein transport</keyword>
<dbReference type="PANTHER" id="PTHR19876">
    <property type="entry name" value="COATOMER"/>
    <property type="match status" value="1"/>
</dbReference>
<feature type="repeat" description="WD" evidence="13">
    <location>
        <begin position="47"/>
        <end position="88"/>
    </location>
</feature>
<evidence type="ECO:0000256" key="3">
    <source>
        <dbReference type="ARBA" id="ARBA00022448"/>
    </source>
</evidence>
<feature type="repeat" description="WD" evidence="13">
    <location>
        <begin position="89"/>
        <end position="130"/>
    </location>
</feature>
<dbReference type="GO" id="GO:0006890">
    <property type="term" value="P:retrograde vesicle-mediated transport, Golgi to endoplasmic reticulum"/>
    <property type="evidence" value="ECO:0007669"/>
    <property type="project" value="TreeGrafter"/>
</dbReference>
<dbReference type="PROSITE" id="PS50294">
    <property type="entry name" value="WD_REPEATS_REGION"/>
    <property type="match status" value="5"/>
</dbReference>
<feature type="domain" description="COPA/B second beta-propeller" evidence="14">
    <location>
        <begin position="402"/>
        <end position="616"/>
    </location>
</feature>
<evidence type="ECO:0000256" key="5">
    <source>
        <dbReference type="ARBA" id="ARBA00022574"/>
    </source>
</evidence>
<dbReference type="Proteomes" id="UP000012073">
    <property type="component" value="Unassembled WGS sequence"/>
</dbReference>
<dbReference type="GO" id="GO:0030126">
    <property type="term" value="C:COPI vesicle coat"/>
    <property type="evidence" value="ECO:0007669"/>
    <property type="project" value="UniProtKB-UniRule"/>
</dbReference>
<evidence type="ECO:0000259" key="15">
    <source>
        <dbReference type="Pfam" id="PF06957"/>
    </source>
</evidence>
<dbReference type="Pfam" id="PF06957">
    <property type="entry name" value="COPI_C"/>
    <property type="match status" value="1"/>
</dbReference>
<evidence type="ECO:0000259" key="16">
    <source>
        <dbReference type="Pfam" id="PF23953"/>
    </source>
</evidence>
<dbReference type="InterPro" id="IPR036322">
    <property type="entry name" value="WD40_repeat_dom_sf"/>
</dbReference>
<dbReference type="InterPro" id="IPR050844">
    <property type="entry name" value="Coatomer_complex_subunit"/>
</dbReference>
<evidence type="ECO:0000259" key="14">
    <source>
        <dbReference type="Pfam" id="PF04053"/>
    </source>
</evidence>
<name>R7QRU2_CHOCR</name>
<evidence type="ECO:0000256" key="7">
    <source>
        <dbReference type="ARBA" id="ARBA00022892"/>
    </source>
</evidence>
<dbReference type="FunFam" id="2.130.10.10:FF:000010">
    <property type="entry name" value="Coatomer subunit alpha"/>
    <property type="match status" value="1"/>
</dbReference>
<dbReference type="InterPro" id="IPR015943">
    <property type="entry name" value="WD40/YVTN_repeat-like_dom_sf"/>
</dbReference>
<evidence type="ECO:0000256" key="11">
    <source>
        <dbReference type="ARBA" id="ARBA00023329"/>
    </source>
</evidence>
<keyword evidence="6" id="KW-0677">Repeat</keyword>
<organism evidence="17 18">
    <name type="scientific">Chondrus crispus</name>
    <name type="common">Carrageen Irish moss</name>
    <name type="synonym">Polymorpha crispa</name>
    <dbReference type="NCBI Taxonomy" id="2769"/>
    <lineage>
        <taxon>Eukaryota</taxon>
        <taxon>Rhodophyta</taxon>
        <taxon>Florideophyceae</taxon>
        <taxon>Rhodymeniophycidae</taxon>
        <taxon>Gigartinales</taxon>
        <taxon>Gigartinaceae</taxon>
        <taxon>Chondrus</taxon>
    </lineage>
</organism>
<dbReference type="PROSITE" id="PS00678">
    <property type="entry name" value="WD_REPEATS_1"/>
    <property type="match status" value="1"/>
</dbReference>
<dbReference type="PRINTS" id="PR00320">
    <property type="entry name" value="GPROTEINBRPT"/>
</dbReference>
<keyword evidence="4 12" id="KW-0963">Cytoplasm</keyword>
<keyword evidence="18" id="KW-1185">Reference proteome</keyword>
<evidence type="ECO:0000256" key="1">
    <source>
        <dbReference type="ARBA" id="ARBA00004255"/>
    </source>
</evidence>
<comment type="subunit">
    <text evidence="12">Oligomeric complex that consists of at least the alpha, beta, beta', gamma, delta, epsilon and zeta subunits.</text>
</comment>
<dbReference type="InterPro" id="IPR016391">
    <property type="entry name" value="Coatomer_asu"/>
</dbReference>
<evidence type="ECO:0000313" key="17">
    <source>
        <dbReference type="EMBL" id="CDF40448.1"/>
    </source>
</evidence>
<dbReference type="OMA" id="ERYWIMA"/>
<dbReference type="InterPro" id="IPR001680">
    <property type="entry name" value="WD40_rpt"/>
</dbReference>
<feature type="repeat" description="WD" evidence="13">
    <location>
        <begin position="131"/>
        <end position="172"/>
    </location>
</feature>
<comment type="subcellular location">
    <subcellularLocation>
        <location evidence="12">Cytoplasm</location>
    </subcellularLocation>
    <subcellularLocation>
        <location evidence="1 12">Golgi apparatus membrane</location>
        <topology evidence="1 12">Peripheral membrane protein</topology>
        <orientation evidence="1">Cytoplasmic side</orientation>
    </subcellularLocation>
    <subcellularLocation>
        <location evidence="2">Cytoplasmic vesicle</location>
        <location evidence="2">COPI-coated vesicle membrane</location>
        <topology evidence="2">Peripheral membrane protein</topology>
        <orientation evidence="2">Cytoplasmic side</orientation>
    </subcellularLocation>
</comment>
<keyword evidence="5 13" id="KW-0853">WD repeat</keyword>
<proteinExistence type="predicted"/>
<dbReference type="CDD" id="cd22948">
    <property type="entry name" value="Coatomer_WDAD_alpha"/>
    <property type="match status" value="1"/>
</dbReference>
<evidence type="ECO:0000256" key="6">
    <source>
        <dbReference type="ARBA" id="ARBA00022737"/>
    </source>
</evidence>
<evidence type="ECO:0000256" key="13">
    <source>
        <dbReference type="PROSITE-ProRule" id="PRU00221"/>
    </source>
</evidence>
<evidence type="ECO:0000256" key="4">
    <source>
        <dbReference type="ARBA" id="ARBA00022490"/>
    </source>
</evidence>
<feature type="domain" description="COPA/B TPR" evidence="16">
    <location>
        <begin position="641"/>
        <end position="803"/>
    </location>
</feature>
<gene>
    <name evidence="17" type="ORF">CHC_T00008629001</name>
</gene>
<keyword evidence="7 12" id="KW-0931">ER-Golgi transport</keyword>
<dbReference type="OrthoDB" id="10261470at2759"/>
<keyword evidence="3 12" id="KW-0813">Transport</keyword>
<dbReference type="Gene3D" id="2.130.10.10">
    <property type="entry name" value="YVTN repeat-like/Quinoprotein amine dehydrogenase"/>
    <property type="match status" value="1"/>
</dbReference>
<evidence type="ECO:0000313" key="18">
    <source>
        <dbReference type="Proteomes" id="UP000012073"/>
    </source>
</evidence>
<evidence type="ECO:0000256" key="12">
    <source>
        <dbReference type="PIRNR" id="PIRNR003354"/>
    </source>
</evidence>
<dbReference type="EMBL" id="HG002185">
    <property type="protein sequence ID" value="CDF40448.1"/>
    <property type="molecule type" value="Genomic_DNA"/>
</dbReference>
<sequence length="1269" mass="139109">MLTKFETKSNRVKGLAFHPTRPWILASLHNGAIQLWDYRMGTLIDRFDEHEGPVRGIDFHRSQPLFVSGGDDYKIKVWNYKLRRCIFTLIGHLDYIRTVYFHHESPWIVSASDDQTVRIWNWQNRSCLAVLTGHSHYCMSAMFSPNEDLVVSASLDQTIRVWDISSLRQKSVRPSDVMAQVRGQLPAAVNADLFGGTDAVVKYVLEGHTRGVNWASFHPTLPLIVSGADDRQVKLWRMSDTKAWELDTFRGHLNNVSCAMFHPRKELVITDSEDKTIRVWDLNRRTCLHTFRRDADRFWILTAHPTINLIAAGHDSGMLVFKLERERPAYQSTEQTLVYTKDRFLRMLDFNNGRDMPLVAVRQAPASIFDTVGGMGAMGGGFGASSSFFGGGGGSNSSAFQPPARSMSYNPAEHAVLLSHDSDGGSYELYTNLPRMGATGAETLAEPRKGSGVAAVFVGRNRFATLEKGKEIIVRDLRNQVTKRVPISVPGADWLFSAGSGYVLVRSDEKIVLMDLQQRKQVSEIAAHAKYAVWSEDGKRAALLGKHVIVLCTSKLDHLATVHETIRVKSAAWDDSGVLLYTTLNHLKYCLPNGDNGIVSTLPQPIYLTRVRGPAVCYLNREGNPGILPIDPTEYAFKLLLLRKRYDDVKRMISQNRLRGQSIIAYLQKKGFPEVALHFVKDEKTRLALALDSGAIDVALEAAEVLGEPEAFQRLATEALSQGNLEIFELCLQRTKDLDRLALLYVITGNLEKLSKVGKIAESRGNLAARFQIAMYLGDVAGRISVLKDCGQIALAKVTAKTHGLHDELEEMGGLDESDVNLGLNAADSLLMVPPTPVGTDEMVWPHLPVARGLFSRDPGAEGDFEEPTGDYYEDAAAFEASERDATWDDDRHATSAAPVDPFAVGLGGDDGGAAQGDDAWGGEFDIDDGEVEEDGFGTEDANEFQDGFGESGRGAARGNEYYVPPTAGLGPAGRWTKSSSLAGEYAAAGAFEEAMKVLAKEIGAGSFSKMKEAFMGAYGGCRSVIDGSPSMPVTTVYIPRPSAPESAAMAVTLPLLRERFRMGQQRFQGAKFAEAMKIFSSVLSAIPLVVVGSSREAEDAKTALGMCREYLIGLQLEAVGRSAKAEGNSSRQIEAAGLFTKCRMAPIHVQLALRAAMKQAFDTQNLIHAAGFARRLLELSPAAKLAQNARQVMQVCDRNMSNKDDIQFDDKKEFVVNCGTMSALYSGETSEECGYCKACYGVESKGIICKICGIGSIGAQCSGLRVYR</sequence>
<dbReference type="InterPro" id="IPR006692">
    <property type="entry name" value="Beta-prop_COPA/B_2nd"/>
</dbReference>
<dbReference type="RefSeq" id="XP_005710742.1">
    <property type="nucleotide sequence ID" value="XM_005710685.1"/>
</dbReference>
<reference evidence="18" key="1">
    <citation type="journal article" date="2013" name="Proc. Natl. Acad. Sci. U.S.A.">
        <title>Genome structure and metabolic features in the red seaweed Chondrus crispus shed light on evolution of the Archaeplastida.</title>
        <authorList>
            <person name="Collen J."/>
            <person name="Porcel B."/>
            <person name="Carre W."/>
            <person name="Ball S.G."/>
            <person name="Chaparro C."/>
            <person name="Tonon T."/>
            <person name="Barbeyron T."/>
            <person name="Michel G."/>
            <person name="Noel B."/>
            <person name="Valentin K."/>
            <person name="Elias M."/>
            <person name="Artiguenave F."/>
            <person name="Arun A."/>
            <person name="Aury J.M."/>
            <person name="Barbosa-Neto J.F."/>
            <person name="Bothwell J.H."/>
            <person name="Bouget F.Y."/>
            <person name="Brillet L."/>
            <person name="Cabello-Hurtado F."/>
            <person name="Capella-Gutierrez S."/>
            <person name="Charrier B."/>
            <person name="Cladiere L."/>
            <person name="Cock J.M."/>
            <person name="Coelho S.M."/>
            <person name="Colleoni C."/>
            <person name="Czjzek M."/>
            <person name="Da Silva C."/>
            <person name="Delage L."/>
            <person name="Denoeud F."/>
            <person name="Deschamps P."/>
            <person name="Dittami S.M."/>
            <person name="Gabaldon T."/>
            <person name="Gachon C.M."/>
            <person name="Groisillier A."/>
            <person name="Herve C."/>
            <person name="Jabbari K."/>
            <person name="Katinka M."/>
            <person name="Kloareg B."/>
            <person name="Kowalczyk N."/>
            <person name="Labadie K."/>
            <person name="Leblanc C."/>
            <person name="Lopez P.J."/>
            <person name="McLachlan D.H."/>
            <person name="Meslet-Cladiere L."/>
            <person name="Moustafa A."/>
            <person name="Nehr Z."/>
            <person name="Nyvall Collen P."/>
            <person name="Panaud O."/>
            <person name="Partensky F."/>
            <person name="Poulain J."/>
            <person name="Rensing S.A."/>
            <person name="Rousvoal S."/>
            <person name="Samson G."/>
            <person name="Symeonidi A."/>
            <person name="Weissenbach J."/>
            <person name="Zambounis A."/>
            <person name="Wincker P."/>
            <person name="Boyen C."/>
        </authorList>
    </citation>
    <scope>NUCLEOTIDE SEQUENCE [LARGE SCALE GENOMIC DNA]</scope>
    <source>
        <strain evidence="18">cv. Stackhouse</strain>
    </source>
</reference>
<comment type="function">
    <text evidence="12">The coatomer is a cytosolic protein complex that binds to dilysine motifs and reversibly associates with Golgi non-clathrin-coated vesicles, which further mediate biosynthetic protein transport from the ER, via the Golgi up to the trans Golgi network.</text>
</comment>
<feature type="domain" description="Coatomer alpha subunit C-terminal" evidence="15">
    <location>
        <begin position="921"/>
        <end position="1267"/>
    </location>
</feature>
<dbReference type="GO" id="GO:0005198">
    <property type="term" value="F:structural molecule activity"/>
    <property type="evidence" value="ECO:0007669"/>
    <property type="project" value="InterPro"/>
</dbReference>
<dbReference type="InterPro" id="IPR047312">
    <property type="entry name" value="Coatomer_alpha_WD-assoc_reg"/>
</dbReference>
<evidence type="ECO:0000256" key="8">
    <source>
        <dbReference type="ARBA" id="ARBA00022927"/>
    </source>
</evidence>
<dbReference type="AlphaFoldDB" id="R7QRU2"/>
<dbReference type="GO" id="GO:0006886">
    <property type="term" value="P:intracellular protein transport"/>
    <property type="evidence" value="ECO:0007669"/>
    <property type="project" value="UniProtKB-UniRule"/>
</dbReference>
<feature type="repeat" description="WD" evidence="13">
    <location>
        <begin position="5"/>
        <end position="46"/>
    </location>
</feature>
<dbReference type="Gene3D" id="1.25.40.470">
    <property type="match status" value="1"/>
</dbReference>
<keyword evidence="9 12" id="KW-0333">Golgi apparatus</keyword>
<dbReference type="PANTHER" id="PTHR19876:SF1">
    <property type="entry name" value="COATOMER SUBUNIT ALPHA"/>
    <property type="match status" value="1"/>
</dbReference>
<accession>R7QRU2</accession>
<dbReference type="InterPro" id="IPR011048">
    <property type="entry name" value="Haem_d1_sf"/>
</dbReference>
<dbReference type="GO" id="GO:0000139">
    <property type="term" value="C:Golgi membrane"/>
    <property type="evidence" value="ECO:0007669"/>
    <property type="project" value="UniProtKB-SubCell"/>
</dbReference>
<dbReference type="KEGG" id="ccp:CHC_T00008629001"/>
<evidence type="ECO:0000256" key="10">
    <source>
        <dbReference type="ARBA" id="ARBA00023136"/>
    </source>
</evidence>
<dbReference type="Gramene" id="CDF40448">
    <property type="protein sequence ID" value="CDF40448"/>
    <property type="gene ID" value="CHC_T00008629001"/>
</dbReference>
<dbReference type="Pfam" id="PF23953">
    <property type="entry name" value="TPR_COPA_B"/>
    <property type="match status" value="1"/>
</dbReference>
<dbReference type="InterPro" id="IPR020472">
    <property type="entry name" value="WD40_PAC1"/>
</dbReference>
<dbReference type="GO" id="GO:0006888">
    <property type="term" value="P:endoplasmic reticulum to Golgi vesicle-mediated transport"/>
    <property type="evidence" value="ECO:0007669"/>
    <property type="project" value="InterPro"/>
</dbReference>
<dbReference type="InterPro" id="IPR056176">
    <property type="entry name" value="TPR_COPA_B"/>
</dbReference>
<dbReference type="GeneID" id="17318493"/>
<dbReference type="SUPFAM" id="SSF51004">
    <property type="entry name" value="C-terminal (heme d1) domain of cytochrome cd1-nitrite reductase"/>
    <property type="match status" value="1"/>
</dbReference>
<dbReference type="PIRSF" id="PIRSF003354">
    <property type="entry name" value="Coatomer_alpha_subunit"/>
    <property type="match status" value="1"/>
</dbReference>
<keyword evidence="10 12" id="KW-0472">Membrane</keyword>
<dbReference type="PROSITE" id="PS50082">
    <property type="entry name" value="WD_REPEATS_2"/>
    <property type="match status" value="6"/>
</dbReference>
<dbReference type="Pfam" id="PF04053">
    <property type="entry name" value="B-prop_COPA_B_2nd"/>
    <property type="match status" value="1"/>
</dbReference>
<feature type="repeat" description="WD" evidence="13">
    <location>
        <begin position="249"/>
        <end position="290"/>
    </location>
</feature>
<evidence type="ECO:0000256" key="9">
    <source>
        <dbReference type="ARBA" id="ARBA00023034"/>
    </source>
</evidence>
<protein>
    <recommendedName>
        <fullName evidence="12">Coatomer subunit alpha</fullName>
    </recommendedName>
</protein>
<dbReference type="InterPro" id="IPR010714">
    <property type="entry name" value="Coatomer_asu_C"/>
</dbReference>
<dbReference type="SUPFAM" id="SSF50978">
    <property type="entry name" value="WD40 repeat-like"/>
    <property type="match status" value="1"/>
</dbReference>
<dbReference type="CDD" id="cd00200">
    <property type="entry name" value="WD40"/>
    <property type="match status" value="1"/>
</dbReference>
<dbReference type="Pfam" id="PF00400">
    <property type="entry name" value="WD40"/>
    <property type="match status" value="6"/>
</dbReference>
<evidence type="ECO:0000256" key="2">
    <source>
        <dbReference type="ARBA" id="ARBA00004347"/>
    </source>
</evidence>